<sequence>MRDARTIMVAPNGAYLQPVHHPRVPITGEQLIHCLHECAEAGATMAHIHARDQQGAHSLDPALNQALYQQVIDAVGDRMVIQLTTEAVGRYSPQQQMALIKAVKPEAASFALRELIPDHQPPSKAVTDFFAWTVEARIYSQFILYHPRELARYYTLREQGILPSRGHHLLFVAGRDRTPPRGMSEDVVAMYHALHADGTIPWSVCAFGCHESRCLTTAATLGGDVRIGFENNTQHIDQSQAHDNASQITNLRNTLENLGYCTKPVQALRQTMTQSF</sequence>
<proteinExistence type="predicted"/>
<evidence type="ECO:0000313" key="5">
    <source>
        <dbReference type="EMBL" id="OOF34178.1"/>
    </source>
</evidence>
<dbReference type="Gene3D" id="3.20.20.70">
    <property type="entry name" value="Aldolase class I"/>
    <property type="match status" value="1"/>
</dbReference>
<evidence type="ECO:0000256" key="3">
    <source>
        <dbReference type="ARBA" id="ARBA00022723"/>
    </source>
</evidence>
<dbReference type="PANTHER" id="PTHR37418:SF2">
    <property type="entry name" value="3-KETO-5-AMINOHEXANOATE CLEAVAGE ENZYME"/>
    <property type="match status" value="1"/>
</dbReference>
<name>A0ABX3KS12_SALCS</name>
<dbReference type="Pfam" id="PF05853">
    <property type="entry name" value="BKACE"/>
    <property type="match status" value="1"/>
</dbReference>
<evidence type="ECO:0000313" key="6">
    <source>
        <dbReference type="Proteomes" id="UP000189431"/>
    </source>
</evidence>
<dbReference type="Proteomes" id="UP000189431">
    <property type="component" value="Unassembled WGS sequence"/>
</dbReference>
<comment type="cofactor">
    <cofactor evidence="1">
        <name>Zn(2+)</name>
        <dbReference type="ChEBI" id="CHEBI:29105"/>
    </cofactor>
</comment>
<evidence type="ECO:0000256" key="2">
    <source>
        <dbReference type="ARBA" id="ARBA00022679"/>
    </source>
</evidence>
<dbReference type="PANTHER" id="PTHR37418">
    <property type="entry name" value="3-KETO-5-AMINOHEXANOATE CLEAVAGE ENZYME-RELATED"/>
    <property type="match status" value="1"/>
</dbReference>
<evidence type="ECO:0008006" key="7">
    <source>
        <dbReference type="Google" id="ProtNLM"/>
    </source>
</evidence>
<organism evidence="5 6">
    <name type="scientific">Salinivibrio costicola subsp. alcaliphilus</name>
    <dbReference type="NCBI Taxonomy" id="272773"/>
    <lineage>
        <taxon>Bacteria</taxon>
        <taxon>Pseudomonadati</taxon>
        <taxon>Pseudomonadota</taxon>
        <taxon>Gammaproteobacteria</taxon>
        <taxon>Vibrionales</taxon>
        <taxon>Vibrionaceae</taxon>
        <taxon>Salinivibrio</taxon>
    </lineage>
</organism>
<gene>
    <name evidence="5" type="ORF">BZJ21_06800</name>
</gene>
<keyword evidence="6" id="KW-1185">Reference proteome</keyword>
<keyword evidence="3" id="KW-0479">Metal-binding</keyword>
<comment type="caution">
    <text evidence="5">The sequence shown here is derived from an EMBL/GenBank/DDBJ whole genome shotgun (WGS) entry which is preliminary data.</text>
</comment>
<keyword evidence="2" id="KW-0808">Transferase</keyword>
<dbReference type="EMBL" id="MUFR01000015">
    <property type="protein sequence ID" value="OOF34178.1"/>
    <property type="molecule type" value="Genomic_DNA"/>
</dbReference>
<dbReference type="InterPro" id="IPR008567">
    <property type="entry name" value="BKACE"/>
</dbReference>
<evidence type="ECO:0000256" key="1">
    <source>
        <dbReference type="ARBA" id="ARBA00001947"/>
    </source>
</evidence>
<dbReference type="InterPro" id="IPR013785">
    <property type="entry name" value="Aldolase_TIM"/>
</dbReference>
<accession>A0ABX3KS12</accession>
<reference evidence="6" key="1">
    <citation type="submission" date="2017-01" db="EMBL/GenBank/DDBJ databases">
        <title>Draft genome of the species Salinivibrio costicola subsp. alcaliphilus.</title>
        <authorList>
            <person name="Lopez-Hermoso C."/>
            <person name="De La Haba R."/>
            <person name="Sanchez-Porro C."/>
            <person name="Ventosa A."/>
        </authorList>
    </citation>
    <scope>NUCLEOTIDE SEQUENCE [LARGE SCALE GENOMIC DNA]</scope>
    <source>
        <strain evidence="6">CBH448</strain>
    </source>
</reference>
<keyword evidence="4" id="KW-0862">Zinc</keyword>
<protein>
    <recommendedName>
        <fullName evidence="7">3-keto-5-aminohexanoate cleavage protein</fullName>
    </recommendedName>
</protein>
<evidence type="ECO:0000256" key="4">
    <source>
        <dbReference type="ARBA" id="ARBA00022833"/>
    </source>
</evidence>